<dbReference type="EMBL" id="SHNN01000001">
    <property type="protein sequence ID" value="MCX2980831.1"/>
    <property type="molecule type" value="Genomic_DNA"/>
</dbReference>
<keyword evidence="1" id="KW-0456">Lyase</keyword>
<name>A0ABT3TEU5_9GAMM</name>
<protein>
    <recommendedName>
        <fullName evidence="2">Amidohydrolase-related domain-containing protein</fullName>
    </recommendedName>
</protein>
<reference evidence="3" key="1">
    <citation type="submission" date="2019-02" db="EMBL/GenBank/DDBJ databases">
        <authorList>
            <person name="Li S.-H."/>
        </authorList>
    </citation>
    <scope>NUCLEOTIDE SEQUENCE</scope>
    <source>
        <strain evidence="3">IMCC14734</strain>
    </source>
</reference>
<dbReference type="PANTHER" id="PTHR21240:SF28">
    <property type="entry name" value="ISO-OROTATE DECARBOXYLASE (EUROFUNG)"/>
    <property type="match status" value="1"/>
</dbReference>
<organism evidence="3 4">
    <name type="scientific">Candidatus Litorirhabdus singularis</name>
    <dbReference type="NCBI Taxonomy" id="2518993"/>
    <lineage>
        <taxon>Bacteria</taxon>
        <taxon>Pseudomonadati</taxon>
        <taxon>Pseudomonadota</taxon>
        <taxon>Gammaproteobacteria</taxon>
        <taxon>Cellvibrionales</taxon>
        <taxon>Halieaceae</taxon>
        <taxon>Candidatus Litorirhabdus</taxon>
    </lineage>
</organism>
<proteinExistence type="predicted"/>
<dbReference type="Gene3D" id="3.20.20.140">
    <property type="entry name" value="Metal-dependent hydrolases"/>
    <property type="match status" value="1"/>
</dbReference>
<accession>A0ABT3TEU5</accession>
<gene>
    <name evidence="3" type="ORF">EYC98_08070</name>
</gene>
<evidence type="ECO:0000256" key="1">
    <source>
        <dbReference type="ARBA" id="ARBA00023239"/>
    </source>
</evidence>
<dbReference type="Proteomes" id="UP001143362">
    <property type="component" value="Unassembled WGS sequence"/>
</dbReference>
<evidence type="ECO:0000259" key="2">
    <source>
        <dbReference type="Pfam" id="PF04909"/>
    </source>
</evidence>
<keyword evidence="4" id="KW-1185">Reference proteome</keyword>
<dbReference type="InterPro" id="IPR032466">
    <property type="entry name" value="Metal_Hydrolase"/>
</dbReference>
<evidence type="ECO:0000313" key="3">
    <source>
        <dbReference type="EMBL" id="MCX2980831.1"/>
    </source>
</evidence>
<feature type="domain" description="Amidohydrolase-related" evidence="2">
    <location>
        <begin position="120"/>
        <end position="388"/>
    </location>
</feature>
<dbReference type="RefSeq" id="WP_279244806.1">
    <property type="nucleotide sequence ID" value="NZ_SHNN01000001.1"/>
</dbReference>
<dbReference type="PANTHER" id="PTHR21240">
    <property type="entry name" value="2-AMINO-3-CARBOXYLMUCONATE-6-SEMIALDEHYDE DECARBOXYLASE"/>
    <property type="match status" value="1"/>
</dbReference>
<dbReference type="Pfam" id="PF04909">
    <property type="entry name" value="Amidohydro_2"/>
    <property type="match status" value="1"/>
</dbReference>
<dbReference type="InterPro" id="IPR006680">
    <property type="entry name" value="Amidohydro-rel"/>
</dbReference>
<sequence length="396" mass="44189">MNQPTAHCTNRTVHDADSHITEYDGWMEDYASEYVRENLDEPFLKIEDIPQLQPAIAQAKNRLAGNDPELTEQLKSNLFGSPGKRNLMAAYGAVNGEERRDSLDIAGISSQLVFPGLVFASRFAGSRDPKVIYGGSEAMNRGMVDFCAADKQRLLSVGYLSLQDPAMALESAKQAIDMGIKSLWMRSDAYDGRAPSHIAYDPIWALMEEAGVPIVLHIGSGKKLPQVYRNTGVERVLHPMSMNVETTSPKDLPILHHSIERWLTCMIYDGVLERFPKLKIGLIELGSNWLPACMANLDLGVSELGKFDMGLKDLSMKPSDYMRRQVRATPLHVEDTGWVLRSVGKDMLMFNTDYPHPEGGSDPFGDFERSLDLVQASPEELDNFYAKNFEDLMGLI</sequence>
<dbReference type="InterPro" id="IPR032465">
    <property type="entry name" value="ACMSD"/>
</dbReference>
<comment type="caution">
    <text evidence="3">The sequence shown here is derived from an EMBL/GenBank/DDBJ whole genome shotgun (WGS) entry which is preliminary data.</text>
</comment>
<evidence type="ECO:0000313" key="4">
    <source>
        <dbReference type="Proteomes" id="UP001143362"/>
    </source>
</evidence>
<dbReference type="SUPFAM" id="SSF51556">
    <property type="entry name" value="Metallo-dependent hydrolases"/>
    <property type="match status" value="1"/>
</dbReference>